<dbReference type="EMBL" id="OV725080">
    <property type="protein sequence ID" value="CAH1400552.1"/>
    <property type="molecule type" value="Genomic_DNA"/>
</dbReference>
<evidence type="ECO:0000256" key="4">
    <source>
        <dbReference type="ARBA" id="ARBA00026170"/>
    </source>
</evidence>
<sequence length="287" mass="32141">MPLVMIAGLPSTGKSTRANQIKEFLQDVNKVKVHIVSENDIINNKELHKNNLFSDPQKEKELRGILKSEALRLLTPNNVVILDAGNYIKGYRYELYCASKNSGSTQVTVETICTKDEAWEWNVRRPEGERYSKECFDALHLRYEIPDSRNRWDSPLFCLQSHESIPGSEIYQALFLRKPPPPNQSTQSAPLSSANFLNELDKITQAIVAEIVSAKKCGAEGTIKLPCHGGIILENISGSCSPAQLARYRRQFLNYAKLHPPSPKETPDGLAQLFSQFLNTTLSALPS</sequence>
<keyword evidence="2" id="KW-0067">ATP-binding</keyword>
<dbReference type="PANTHER" id="PTHR12435">
    <property type="match status" value="1"/>
</dbReference>
<dbReference type="GO" id="GO:0006400">
    <property type="term" value="P:tRNA modification"/>
    <property type="evidence" value="ECO:0007669"/>
    <property type="project" value="UniProtKB-ARBA"/>
</dbReference>
<comment type="similarity">
    <text evidence="3">Belongs to the KTI12 family.</text>
</comment>
<dbReference type="GO" id="GO:0005524">
    <property type="term" value="F:ATP binding"/>
    <property type="evidence" value="ECO:0007669"/>
    <property type="project" value="UniProtKB-KW"/>
</dbReference>
<evidence type="ECO:0000256" key="1">
    <source>
        <dbReference type="ARBA" id="ARBA00022741"/>
    </source>
</evidence>
<dbReference type="AlphaFoldDB" id="A0A9P0HET6"/>
<keyword evidence="6" id="KW-1185">Reference proteome</keyword>
<evidence type="ECO:0000256" key="3">
    <source>
        <dbReference type="ARBA" id="ARBA00025768"/>
    </source>
</evidence>
<dbReference type="Proteomes" id="UP001152798">
    <property type="component" value="Chromosome 4"/>
</dbReference>
<dbReference type="Gene3D" id="3.40.50.300">
    <property type="entry name" value="P-loop containing nucleotide triphosphate hydrolases"/>
    <property type="match status" value="1"/>
</dbReference>
<dbReference type="GO" id="GO:0006357">
    <property type="term" value="P:regulation of transcription by RNA polymerase II"/>
    <property type="evidence" value="ECO:0007669"/>
    <property type="project" value="UniProtKB-ARBA"/>
</dbReference>
<accession>A0A9P0HET6</accession>
<dbReference type="Pfam" id="PF08433">
    <property type="entry name" value="KTI12"/>
    <property type="match status" value="1"/>
</dbReference>
<dbReference type="InterPro" id="IPR013641">
    <property type="entry name" value="KTI12/PSTK"/>
</dbReference>
<keyword evidence="1" id="KW-0547">Nucleotide-binding</keyword>
<protein>
    <recommendedName>
        <fullName evidence="4">Protein KTI12 homolog</fullName>
    </recommendedName>
</protein>
<name>A0A9P0HET6_NEZVI</name>
<dbReference type="SUPFAM" id="SSF52540">
    <property type="entry name" value="P-loop containing nucleoside triphosphate hydrolases"/>
    <property type="match status" value="1"/>
</dbReference>
<dbReference type="FunFam" id="3.40.50.300:FF:000827">
    <property type="entry name" value="KTI12 chromatin-associated homolog"/>
    <property type="match status" value="1"/>
</dbReference>
<organism evidence="5 6">
    <name type="scientific">Nezara viridula</name>
    <name type="common">Southern green stink bug</name>
    <name type="synonym">Cimex viridulus</name>
    <dbReference type="NCBI Taxonomy" id="85310"/>
    <lineage>
        <taxon>Eukaryota</taxon>
        <taxon>Metazoa</taxon>
        <taxon>Ecdysozoa</taxon>
        <taxon>Arthropoda</taxon>
        <taxon>Hexapoda</taxon>
        <taxon>Insecta</taxon>
        <taxon>Pterygota</taxon>
        <taxon>Neoptera</taxon>
        <taxon>Paraneoptera</taxon>
        <taxon>Hemiptera</taxon>
        <taxon>Heteroptera</taxon>
        <taxon>Panheteroptera</taxon>
        <taxon>Pentatomomorpha</taxon>
        <taxon>Pentatomoidea</taxon>
        <taxon>Pentatomidae</taxon>
        <taxon>Pentatominae</taxon>
        <taxon>Nezara</taxon>
    </lineage>
</organism>
<reference evidence="5" key="1">
    <citation type="submission" date="2022-01" db="EMBL/GenBank/DDBJ databases">
        <authorList>
            <person name="King R."/>
        </authorList>
    </citation>
    <scope>NUCLEOTIDE SEQUENCE</scope>
</reference>
<dbReference type="InterPro" id="IPR027417">
    <property type="entry name" value="P-loop_NTPase"/>
</dbReference>
<gene>
    <name evidence="5" type="ORF">NEZAVI_LOCUS9767</name>
</gene>
<evidence type="ECO:0000313" key="5">
    <source>
        <dbReference type="EMBL" id="CAH1400552.1"/>
    </source>
</evidence>
<evidence type="ECO:0000313" key="6">
    <source>
        <dbReference type="Proteomes" id="UP001152798"/>
    </source>
</evidence>
<dbReference type="OrthoDB" id="9972657at2759"/>
<evidence type="ECO:0000256" key="2">
    <source>
        <dbReference type="ARBA" id="ARBA00022840"/>
    </source>
</evidence>
<proteinExistence type="inferred from homology"/>